<dbReference type="GO" id="GO:0005576">
    <property type="term" value="C:extracellular region"/>
    <property type="evidence" value="ECO:0007669"/>
    <property type="project" value="TreeGrafter"/>
</dbReference>
<sequence length="184" mass="20543">MPLTRRSLLGASLCALAAPALVSRAWAETPPRNISALRQMDWRDHFETLGVGAIVADTGSRALHYWSADGATYRLFPTSVPATEELTRRGYTQVVEKKVAPTWTPTPSMRERFPDWPAVMPGGDPRNPLGPYALYLSWQYYRIHGTHDTRKIGRPSSDGCIGLFNEHITELFGHVQVGTQVRLI</sequence>
<dbReference type="InterPro" id="IPR038063">
    <property type="entry name" value="Transpep_catalytic_dom"/>
</dbReference>
<evidence type="ECO:0000256" key="9">
    <source>
        <dbReference type="PROSITE-ProRule" id="PRU01373"/>
    </source>
</evidence>
<dbReference type="GO" id="GO:0018104">
    <property type="term" value="P:peptidoglycan-protein cross-linking"/>
    <property type="evidence" value="ECO:0007669"/>
    <property type="project" value="TreeGrafter"/>
</dbReference>
<dbReference type="GO" id="GO:0008360">
    <property type="term" value="P:regulation of cell shape"/>
    <property type="evidence" value="ECO:0007669"/>
    <property type="project" value="UniProtKB-UniRule"/>
</dbReference>
<feature type="signal peptide" evidence="10">
    <location>
        <begin position="1"/>
        <end position="27"/>
    </location>
</feature>
<feature type="active site" description="Proton donor/acceptor" evidence="9">
    <location>
        <position position="144"/>
    </location>
</feature>
<keyword evidence="6 9" id="KW-0133">Cell shape</keyword>
<dbReference type="Pfam" id="PF03734">
    <property type="entry name" value="YkuD"/>
    <property type="match status" value="1"/>
</dbReference>
<keyword evidence="5" id="KW-0378">Hydrolase</keyword>
<dbReference type="GO" id="GO:0071972">
    <property type="term" value="F:peptidoglycan L,D-transpeptidase activity"/>
    <property type="evidence" value="ECO:0007669"/>
    <property type="project" value="TreeGrafter"/>
</dbReference>
<keyword evidence="8 9" id="KW-0961">Cell wall biogenesis/degradation</keyword>
<evidence type="ECO:0000256" key="5">
    <source>
        <dbReference type="ARBA" id="ARBA00022801"/>
    </source>
</evidence>
<evidence type="ECO:0000256" key="8">
    <source>
        <dbReference type="ARBA" id="ARBA00023316"/>
    </source>
</evidence>
<dbReference type="GO" id="GO:0071555">
    <property type="term" value="P:cell wall organization"/>
    <property type="evidence" value="ECO:0007669"/>
    <property type="project" value="UniProtKB-UniRule"/>
</dbReference>
<feature type="chain" id="PRO_5001492849" evidence="10">
    <location>
        <begin position="28"/>
        <end position="184"/>
    </location>
</feature>
<dbReference type="PROSITE" id="PS51318">
    <property type="entry name" value="TAT"/>
    <property type="match status" value="1"/>
</dbReference>
<protein>
    <submittedName>
        <fullName evidence="12">ErfK/YbiS/YcfS/YnhG family protein</fullName>
    </submittedName>
</protein>
<name>A0A017HPM5_9RHOB</name>
<comment type="pathway">
    <text evidence="1 9">Cell wall biogenesis; peptidoglycan biosynthesis.</text>
</comment>
<keyword evidence="10" id="KW-0732">Signal</keyword>
<comment type="caution">
    <text evidence="12">The sequence shown here is derived from an EMBL/GenBank/DDBJ whole genome shotgun (WGS) entry which is preliminary data.</text>
</comment>
<keyword evidence="13" id="KW-1185">Reference proteome</keyword>
<dbReference type="InterPro" id="IPR005490">
    <property type="entry name" value="LD_TPept_cat_dom"/>
</dbReference>
<dbReference type="PANTHER" id="PTHR30582">
    <property type="entry name" value="L,D-TRANSPEPTIDASE"/>
    <property type="match status" value="1"/>
</dbReference>
<evidence type="ECO:0000256" key="2">
    <source>
        <dbReference type="ARBA" id="ARBA00005992"/>
    </source>
</evidence>
<dbReference type="SUPFAM" id="SSF141523">
    <property type="entry name" value="L,D-transpeptidase catalytic domain-like"/>
    <property type="match status" value="1"/>
</dbReference>
<comment type="similarity">
    <text evidence="2">Belongs to the YkuD family.</text>
</comment>
<dbReference type="InterPro" id="IPR006311">
    <property type="entry name" value="TAT_signal"/>
</dbReference>
<evidence type="ECO:0000313" key="13">
    <source>
        <dbReference type="Proteomes" id="UP000019666"/>
    </source>
</evidence>
<evidence type="ECO:0000256" key="4">
    <source>
        <dbReference type="ARBA" id="ARBA00022679"/>
    </source>
</evidence>
<proteinExistence type="inferred from homology"/>
<organism evidence="12 13">
    <name type="scientific">Rubellimicrobium mesophilum DSM 19309</name>
    <dbReference type="NCBI Taxonomy" id="442562"/>
    <lineage>
        <taxon>Bacteria</taxon>
        <taxon>Pseudomonadati</taxon>
        <taxon>Pseudomonadota</taxon>
        <taxon>Alphaproteobacteria</taxon>
        <taxon>Rhodobacterales</taxon>
        <taxon>Roseobacteraceae</taxon>
        <taxon>Rubellimicrobium</taxon>
    </lineage>
</organism>
<accession>A0A017HPM5</accession>
<dbReference type="Gene3D" id="2.40.440.10">
    <property type="entry name" value="L,D-transpeptidase catalytic domain-like"/>
    <property type="match status" value="1"/>
</dbReference>
<dbReference type="OrthoDB" id="9795305at2"/>
<evidence type="ECO:0000256" key="10">
    <source>
        <dbReference type="SAM" id="SignalP"/>
    </source>
</evidence>
<dbReference type="HOGENOM" id="CLU_042399_2_0_5"/>
<gene>
    <name evidence="12" type="ORF">Rumeso_01868</name>
</gene>
<feature type="domain" description="L,D-TPase catalytic" evidence="11">
    <location>
        <begin position="52"/>
        <end position="184"/>
    </location>
</feature>
<keyword evidence="3" id="KW-0328">Glycosyltransferase</keyword>
<dbReference type="PROSITE" id="PS52029">
    <property type="entry name" value="LD_TPASE"/>
    <property type="match status" value="1"/>
</dbReference>
<evidence type="ECO:0000256" key="3">
    <source>
        <dbReference type="ARBA" id="ARBA00022676"/>
    </source>
</evidence>
<keyword evidence="7 9" id="KW-0573">Peptidoglycan synthesis</keyword>
<dbReference type="UniPathway" id="UPA00219"/>
<dbReference type="EMBL" id="AOSK01000043">
    <property type="protein sequence ID" value="EYD76447.1"/>
    <property type="molecule type" value="Genomic_DNA"/>
</dbReference>
<evidence type="ECO:0000256" key="1">
    <source>
        <dbReference type="ARBA" id="ARBA00004752"/>
    </source>
</evidence>
<evidence type="ECO:0000313" key="12">
    <source>
        <dbReference type="EMBL" id="EYD76447.1"/>
    </source>
</evidence>
<keyword evidence="4" id="KW-0808">Transferase</keyword>
<dbReference type="InterPro" id="IPR050979">
    <property type="entry name" value="LD-transpeptidase"/>
</dbReference>
<evidence type="ECO:0000256" key="6">
    <source>
        <dbReference type="ARBA" id="ARBA00022960"/>
    </source>
</evidence>
<dbReference type="STRING" id="442562.Rumeso_01868"/>
<evidence type="ECO:0000259" key="11">
    <source>
        <dbReference type="PROSITE" id="PS52029"/>
    </source>
</evidence>
<dbReference type="AlphaFoldDB" id="A0A017HPM5"/>
<dbReference type="Proteomes" id="UP000019666">
    <property type="component" value="Unassembled WGS sequence"/>
</dbReference>
<evidence type="ECO:0000256" key="7">
    <source>
        <dbReference type="ARBA" id="ARBA00022984"/>
    </source>
</evidence>
<feature type="active site" description="Nucleophile" evidence="9">
    <location>
        <position position="160"/>
    </location>
</feature>
<dbReference type="CDD" id="cd16913">
    <property type="entry name" value="YkuD_like"/>
    <property type="match status" value="1"/>
</dbReference>
<dbReference type="RefSeq" id="WP_037278535.1">
    <property type="nucleotide sequence ID" value="NZ_KK088556.1"/>
</dbReference>
<reference evidence="12 13" key="1">
    <citation type="submission" date="2013-02" db="EMBL/GenBank/DDBJ databases">
        <authorList>
            <person name="Fiebig A."/>
            <person name="Goeker M."/>
            <person name="Klenk H.-P.P."/>
        </authorList>
    </citation>
    <scope>NUCLEOTIDE SEQUENCE [LARGE SCALE GENOMIC DNA]</scope>
    <source>
        <strain evidence="12 13">DSM 19309</strain>
    </source>
</reference>
<dbReference type="GO" id="GO:0016757">
    <property type="term" value="F:glycosyltransferase activity"/>
    <property type="evidence" value="ECO:0007669"/>
    <property type="project" value="UniProtKB-KW"/>
</dbReference>
<dbReference type="PANTHER" id="PTHR30582:SF24">
    <property type="entry name" value="L,D-TRANSPEPTIDASE ERFK_SRFK-RELATED"/>
    <property type="match status" value="1"/>
</dbReference>